<proteinExistence type="predicted"/>
<dbReference type="EMBL" id="GGEC01006199">
    <property type="protein sequence ID" value="MBW86682.1"/>
    <property type="molecule type" value="Transcribed_RNA"/>
</dbReference>
<evidence type="ECO:0000313" key="1">
    <source>
        <dbReference type="EMBL" id="MBW86682.1"/>
    </source>
</evidence>
<organism evidence="1">
    <name type="scientific">Rhizophora mucronata</name>
    <name type="common">Asiatic mangrove</name>
    <dbReference type="NCBI Taxonomy" id="61149"/>
    <lineage>
        <taxon>Eukaryota</taxon>
        <taxon>Viridiplantae</taxon>
        <taxon>Streptophyta</taxon>
        <taxon>Embryophyta</taxon>
        <taxon>Tracheophyta</taxon>
        <taxon>Spermatophyta</taxon>
        <taxon>Magnoliopsida</taxon>
        <taxon>eudicotyledons</taxon>
        <taxon>Gunneridae</taxon>
        <taxon>Pentapetalae</taxon>
        <taxon>rosids</taxon>
        <taxon>fabids</taxon>
        <taxon>Malpighiales</taxon>
        <taxon>Rhizophoraceae</taxon>
        <taxon>Rhizophora</taxon>
    </lineage>
</organism>
<reference evidence="1" key="1">
    <citation type="submission" date="2018-02" db="EMBL/GenBank/DDBJ databases">
        <title>Rhizophora mucronata_Transcriptome.</title>
        <authorList>
            <person name="Meera S.P."/>
            <person name="Sreeshan A."/>
            <person name="Augustine A."/>
        </authorList>
    </citation>
    <scope>NUCLEOTIDE SEQUENCE</scope>
    <source>
        <tissue evidence="1">Leaf</tissue>
    </source>
</reference>
<sequence>MMTNPNYMSNEPLVIQTVSLNQYSKTQQDPELPKLNGAILMNKFNRRTHTYSQTPYQCEP</sequence>
<name>A0A2P2IZR8_RHIMU</name>
<dbReference type="AlphaFoldDB" id="A0A2P2IZR8"/>
<protein>
    <submittedName>
        <fullName evidence="1">Uncharacterized protein</fullName>
    </submittedName>
</protein>
<accession>A0A2P2IZR8</accession>